<accession>Q4DTH0</accession>
<dbReference type="SMR" id="Q4DTH0"/>
<feature type="compositionally biased region" description="Acidic residues" evidence="1">
    <location>
        <begin position="266"/>
        <end position="295"/>
    </location>
</feature>
<evidence type="ECO:0000313" key="2">
    <source>
        <dbReference type="EMBL" id="EAN95833.1"/>
    </source>
</evidence>
<dbReference type="InParanoid" id="Q4DTH0"/>
<dbReference type="EMBL" id="AAHK01000188">
    <property type="protein sequence ID" value="EAN95833.1"/>
    <property type="molecule type" value="Genomic_DNA"/>
</dbReference>
<reference evidence="2 3" key="1">
    <citation type="journal article" date="2005" name="Science">
        <title>The genome sequence of Trypanosoma cruzi, etiologic agent of Chagas disease.</title>
        <authorList>
            <person name="El-Sayed N.M."/>
            <person name="Myler P.J."/>
            <person name="Bartholomeu D.C."/>
            <person name="Nilsson D."/>
            <person name="Aggarwal G."/>
            <person name="Tran A.N."/>
            <person name="Ghedin E."/>
            <person name="Worthey E.A."/>
            <person name="Delcher A.L."/>
            <person name="Blandin G."/>
            <person name="Westenberger S.J."/>
            <person name="Caler E."/>
            <person name="Cerqueira G.C."/>
            <person name="Branche C."/>
            <person name="Haas B."/>
            <person name="Anupama A."/>
            <person name="Arner E."/>
            <person name="Aslund L."/>
            <person name="Attipoe P."/>
            <person name="Bontempi E."/>
            <person name="Bringaud F."/>
            <person name="Burton P."/>
            <person name="Cadag E."/>
            <person name="Campbell D.A."/>
            <person name="Carrington M."/>
            <person name="Crabtree J."/>
            <person name="Darban H."/>
            <person name="da Silveira J.F."/>
            <person name="de Jong P."/>
            <person name="Edwards K."/>
            <person name="Englund P.T."/>
            <person name="Fazelina G."/>
            <person name="Feldblyum T."/>
            <person name="Ferella M."/>
            <person name="Frasch A.C."/>
            <person name="Gull K."/>
            <person name="Horn D."/>
            <person name="Hou L."/>
            <person name="Huang Y."/>
            <person name="Kindlund E."/>
            <person name="Klingbeil M."/>
            <person name="Kluge S."/>
            <person name="Koo H."/>
            <person name="Lacerda D."/>
            <person name="Levin M.J."/>
            <person name="Lorenzi H."/>
            <person name="Louie T."/>
            <person name="Machado C.R."/>
            <person name="McCulloch R."/>
            <person name="McKenna A."/>
            <person name="Mizuno Y."/>
            <person name="Mottram J.C."/>
            <person name="Nelson S."/>
            <person name="Ochaya S."/>
            <person name="Osoegawa K."/>
            <person name="Pai G."/>
            <person name="Parsons M."/>
            <person name="Pentony M."/>
            <person name="Pettersson U."/>
            <person name="Pop M."/>
            <person name="Ramirez J.L."/>
            <person name="Rinta J."/>
            <person name="Robertson L."/>
            <person name="Salzberg S.L."/>
            <person name="Sanchez D.O."/>
            <person name="Seyler A."/>
            <person name="Sharma R."/>
            <person name="Shetty J."/>
            <person name="Simpson A.J."/>
            <person name="Sisk E."/>
            <person name="Tammi M.T."/>
            <person name="Tarleton R."/>
            <person name="Teixeira S."/>
            <person name="Van Aken S."/>
            <person name="Vogt C."/>
            <person name="Ward P.N."/>
            <person name="Wickstead B."/>
            <person name="Wortman J."/>
            <person name="White O."/>
            <person name="Fraser C.M."/>
            <person name="Stuart K.D."/>
            <person name="Andersson B."/>
        </authorList>
    </citation>
    <scope>NUCLEOTIDE SEQUENCE [LARGE SCALE GENOMIC DNA]</scope>
    <source>
        <strain evidence="2 3">CL Brener</strain>
    </source>
</reference>
<comment type="caution">
    <text evidence="2">The sequence shown here is derived from an EMBL/GenBank/DDBJ whole genome shotgun (WGS) entry which is preliminary data.</text>
</comment>
<gene>
    <name evidence="2" type="ORF">Tc00.1047053508737.154</name>
</gene>
<dbReference type="Proteomes" id="UP000002296">
    <property type="component" value="Unassembled WGS sequence"/>
</dbReference>
<feature type="region of interest" description="Disordered" evidence="1">
    <location>
        <begin position="189"/>
        <end position="305"/>
    </location>
</feature>
<dbReference type="InterPro" id="IPR036249">
    <property type="entry name" value="Thioredoxin-like_sf"/>
</dbReference>
<dbReference type="GeneID" id="3549726"/>
<dbReference type="PaxDb" id="353153-Q4DTH0"/>
<keyword evidence="3" id="KW-1185">Reference proteome</keyword>
<evidence type="ECO:0000313" key="3">
    <source>
        <dbReference type="Proteomes" id="UP000002296"/>
    </source>
</evidence>
<dbReference type="OMA" id="CSFARER"/>
<protein>
    <submittedName>
        <fullName evidence="2">Uncharacterized protein</fullName>
    </submittedName>
</protein>
<feature type="compositionally biased region" description="Pro residues" evidence="1">
    <location>
        <begin position="296"/>
        <end position="305"/>
    </location>
</feature>
<dbReference type="Gene3D" id="3.40.30.10">
    <property type="entry name" value="Glutaredoxin"/>
    <property type="match status" value="1"/>
</dbReference>
<name>Q4DTH0_TRYCC</name>
<dbReference type="SUPFAM" id="SSF52833">
    <property type="entry name" value="Thioredoxin-like"/>
    <property type="match status" value="1"/>
</dbReference>
<dbReference type="AlphaFoldDB" id="Q4DTH0"/>
<dbReference type="PROSITE" id="PS51354">
    <property type="entry name" value="GLUTAREDOXIN_2"/>
    <property type="match status" value="1"/>
</dbReference>
<organism evidence="2 3">
    <name type="scientific">Trypanosoma cruzi (strain CL Brener)</name>
    <dbReference type="NCBI Taxonomy" id="353153"/>
    <lineage>
        <taxon>Eukaryota</taxon>
        <taxon>Discoba</taxon>
        <taxon>Euglenozoa</taxon>
        <taxon>Kinetoplastea</taxon>
        <taxon>Metakinetoplastina</taxon>
        <taxon>Trypanosomatida</taxon>
        <taxon>Trypanosomatidae</taxon>
        <taxon>Trypanosoma</taxon>
        <taxon>Schizotrypanum</taxon>
    </lineage>
</organism>
<dbReference type="RefSeq" id="XP_817684.1">
    <property type="nucleotide sequence ID" value="XM_812591.1"/>
</dbReference>
<sequence>MQSFFFLNFSFPFSFPCRRRCCCCKYHACTQCSFARERESRKGGGWMQEVTVYATAMQAVRRTADNCRRMLALLDAFGVAVSVVLVDSLEMRTFVQELLAKQEAIGWRKQHGGGMTPKFQLPLCFVGPVLVGTYEEVAELNETGTLPKSLRAAGYGGVFRAAVHDDIPVGNAAALAAAAASHPVIGEGGYGGERSGNGGTKAADADVDDGNNKNSNNNDDEDGSEDEIPPPPPSPPPPDEDELNDGADSPLDSSGVDKGNKFGIVDFEEDDDEEPPPPPPPDDDEEEEEEYDENEFPPPSPPLED</sequence>
<proteinExistence type="predicted"/>
<evidence type="ECO:0000256" key="1">
    <source>
        <dbReference type="SAM" id="MobiDB-lite"/>
    </source>
</evidence>
<dbReference type="KEGG" id="tcr:508737.154"/>
<feature type="compositionally biased region" description="Acidic residues" evidence="1">
    <location>
        <begin position="218"/>
        <end position="228"/>
    </location>
</feature>
<feature type="compositionally biased region" description="Gly residues" evidence="1">
    <location>
        <begin position="189"/>
        <end position="199"/>
    </location>
</feature>